<keyword evidence="8" id="KW-1185">Reference proteome</keyword>
<comment type="similarity">
    <text evidence="1">Belongs to the peptidase C10 family.</text>
</comment>
<evidence type="ECO:0000256" key="1">
    <source>
        <dbReference type="ARBA" id="ARBA00009693"/>
    </source>
</evidence>
<evidence type="ECO:0000256" key="2">
    <source>
        <dbReference type="ARBA" id="ARBA00022670"/>
    </source>
</evidence>
<dbReference type="RefSeq" id="WP_220113551.1">
    <property type="nucleotide sequence ID" value="NZ_JAHZSV010000010.1"/>
</dbReference>
<keyword evidence="2" id="KW-0645">Protease</keyword>
<dbReference type="InterPro" id="IPR038765">
    <property type="entry name" value="Papain-like_cys_pep_sf"/>
</dbReference>
<dbReference type="InterPro" id="IPR044934">
    <property type="entry name" value="Streptopain_sf"/>
</dbReference>
<accession>A0ABS7ER33</accession>
<sequence length="414" mass="47015">MKEIYYQKLNSYEKIDCNIFYHFLRCALTSCDKDTIENQTEIKNNEYFITKQEATSIASTLEFNSKAESNKKLASSTKTIDTVLTVPDSSGITAFYIFNYHEGGFIIISGDKSSQPILAYSNENNFDFSNREIPSGLLWWLEEATINILKIRNNSEEGSTNNHSTKELYEPCPMQMAISENISLNSKCGGPNPGEEPNCNDIHNYYGPLIGSKWSQWSGFNNYLPNMGCESYQGKPPSGCVATAIGQVMRYYQYPNSYVWQNMPLTSAGSNEISQLLKDIGTAVQMNYNCTGSGAHTENGVDALKNIFDYSSASYGTWNHSTVKGEIISGRPVILAGYNDKDCFLWWCGYEDGHAWVCEGFRSHYYCELGIQSTYYYMNWGWGGSYNGYYGYNSWNPSTFNFKYNKRMLYNIKP</sequence>
<keyword evidence="4" id="KW-0378">Hydrolase</keyword>
<dbReference type="SUPFAM" id="SSF54001">
    <property type="entry name" value="Cysteine proteinases"/>
    <property type="match status" value="1"/>
</dbReference>
<dbReference type="Proteomes" id="UP001196136">
    <property type="component" value="Unassembled WGS sequence"/>
</dbReference>
<dbReference type="Pfam" id="PF01640">
    <property type="entry name" value="Peptidase_C10"/>
    <property type="match status" value="1"/>
</dbReference>
<reference evidence="7 8" key="1">
    <citation type="submission" date="2021-08" db="EMBL/GenBank/DDBJ databases">
        <title>Muricauda profundi sp. nov., a marine bacterium isolated from deep seawater of the Mariana Trench.</title>
        <authorList>
            <person name="Wei Y."/>
        </authorList>
    </citation>
    <scope>NUCLEOTIDE SEQUENCE [LARGE SCALE GENOMIC DNA]</scope>
    <source>
        <strain evidence="7 8">W52</strain>
    </source>
</reference>
<dbReference type="InterPro" id="IPR000200">
    <property type="entry name" value="Peptidase_C10"/>
</dbReference>
<keyword evidence="5" id="KW-0788">Thiol protease</keyword>
<evidence type="ECO:0000256" key="5">
    <source>
        <dbReference type="ARBA" id="ARBA00022807"/>
    </source>
</evidence>
<organism evidence="7 8">
    <name type="scientific">Flagellimonas abyssi</name>
    <dbReference type="NCBI Taxonomy" id="2864871"/>
    <lineage>
        <taxon>Bacteria</taxon>
        <taxon>Pseudomonadati</taxon>
        <taxon>Bacteroidota</taxon>
        <taxon>Flavobacteriia</taxon>
        <taxon>Flavobacteriales</taxon>
        <taxon>Flavobacteriaceae</taxon>
        <taxon>Flagellimonas</taxon>
    </lineage>
</organism>
<evidence type="ECO:0000313" key="8">
    <source>
        <dbReference type="Proteomes" id="UP001196136"/>
    </source>
</evidence>
<dbReference type="EMBL" id="JAHZSV010000010">
    <property type="protein sequence ID" value="MBW8200006.1"/>
    <property type="molecule type" value="Genomic_DNA"/>
</dbReference>
<gene>
    <name evidence="7" type="ORF">K1F36_09205</name>
</gene>
<evidence type="ECO:0000256" key="4">
    <source>
        <dbReference type="ARBA" id="ARBA00022801"/>
    </source>
</evidence>
<evidence type="ECO:0000259" key="6">
    <source>
        <dbReference type="Pfam" id="PF13734"/>
    </source>
</evidence>
<dbReference type="InterPro" id="IPR025896">
    <property type="entry name" value="Spi_Prtas-inh"/>
</dbReference>
<proteinExistence type="inferred from homology"/>
<comment type="caution">
    <text evidence="7">The sequence shown here is derived from an EMBL/GenBank/DDBJ whole genome shotgun (WGS) entry which is preliminary data.</text>
</comment>
<dbReference type="Gene3D" id="3.90.70.50">
    <property type="entry name" value="Peptidase C10, streptopain"/>
    <property type="match status" value="2"/>
</dbReference>
<feature type="domain" description="Spi protease inhibitor" evidence="6">
    <location>
        <begin position="48"/>
        <end position="145"/>
    </location>
</feature>
<dbReference type="Pfam" id="PF13734">
    <property type="entry name" value="Inhibitor_I69"/>
    <property type="match status" value="1"/>
</dbReference>
<name>A0ABS7ER33_9FLAO</name>
<keyword evidence="3" id="KW-0732">Signal</keyword>
<evidence type="ECO:0000256" key="3">
    <source>
        <dbReference type="ARBA" id="ARBA00022729"/>
    </source>
</evidence>
<evidence type="ECO:0000313" key="7">
    <source>
        <dbReference type="EMBL" id="MBW8200006.1"/>
    </source>
</evidence>
<protein>
    <submittedName>
        <fullName evidence="7">C10 family peptidase</fullName>
    </submittedName>
</protein>